<evidence type="ECO:0000313" key="2">
    <source>
        <dbReference type="EMBL" id="CAH9138136.1"/>
    </source>
</evidence>
<feature type="compositionally biased region" description="Basic and acidic residues" evidence="1">
    <location>
        <begin position="82"/>
        <end position="95"/>
    </location>
</feature>
<protein>
    <submittedName>
        <fullName evidence="2">Uncharacterized protein</fullName>
    </submittedName>
</protein>
<feature type="region of interest" description="Disordered" evidence="1">
    <location>
        <begin position="82"/>
        <end position="105"/>
    </location>
</feature>
<accession>A0AAV0FR46</accession>
<reference evidence="2" key="1">
    <citation type="submission" date="2022-07" db="EMBL/GenBank/DDBJ databases">
        <authorList>
            <person name="Macas J."/>
            <person name="Novak P."/>
            <person name="Neumann P."/>
        </authorList>
    </citation>
    <scope>NUCLEOTIDE SEQUENCE</scope>
</reference>
<gene>
    <name evidence="2" type="ORF">CEPIT_LOCUS36568</name>
</gene>
<name>A0AAV0FR46_9ASTE</name>
<dbReference type="Proteomes" id="UP001152523">
    <property type="component" value="Unassembled WGS sequence"/>
</dbReference>
<dbReference type="EMBL" id="CAMAPF010001005">
    <property type="protein sequence ID" value="CAH9138136.1"/>
    <property type="molecule type" value="Genomic_DNA"/>
</dbReference>
<evidence type="ECO:0000313" key="3">
    <source>
        <dbReference type="Proteomes" id="UP001152523"/>
    </source>
</evidence>
<sequence>MSVYAAEIVVNFIFSSRDLIVFHYNLLRCIVVHHHHYPSATKEVKLRQSRLQNHFEHMRFPGVGRVTLLCYGKRAPRSLYFKSERKEKKKKDDTPSRPPNTDRTTRWEDVNWTIITI</sequence>
<organism evidence="2 3">
    <name type="scientific">Cuscuta epithymum</name>
    <dbReference type="NCBI Taxonomy" id="186058"/>
    <lineage>
        <taxon>Eukaryota</taxon>
        <taxon>Viridiplantae</taxon>
        <taxon>Streptophyta</taxon>
        <taxon>Embryophyta</taxon>
        <taxon>Tracheophyta</taxon>
        <taxon>Spermatophyta</taxon>
        <taxon>Magnoliopsida</taxon>
        <taxon>eudicotyledons</taxon>
        <taxon>Gunneridae</taxon>
        <taxon>Pentapetalae</taxon>
        <taxon>asterids</taxon>
        <taxon>lamiids</taxon>
        <taxon>Solanales</taxon>
        <taxon>Convolvulaceae</taxon>
        <taxon>Cuscuteae</taxon>
        <taxon>Cuscuta</taxon>
        <taxon>Cuscuta subgen. Cuscuta</taxon>
    </lineage>
</organism>
<keyword evidence="3" id="KW-1185">Reference proteome</keyword>
<dbReference type="AlphaFoldDB" id="A0AAV0FR46"/>
<proteinExistence type="predicted"/>
<evidence type="ECO:0000256" key="1">
    <source>
        <dbReference type="SAM" id="MobiDB-lite"/>
    </source>
</evidence>
<comment type="caution">
    <text evidence="2">The sequence shown here is derived from an EMBL/GenBank/DDBJ whole genome shotgun (WGS) entry which is preliminary data.</text>
</comment>